<gene>
    <name evidence="1" type="ORF">HPB47_012414</name>
</gene>
<reference evidence="1 2" key="1">
    <citation type="journal article" date="2020" name="Cell">
        <title>Large-Scale Comparative Analyses of Tick Genomes Elucidate Their Genetic Diversity and Vector Capacities.</title>
        <authorList>
            <consortium name="Tick Genome and Microbiome Consortium (TIGMIC)"/>
            <person name="Jia N."/>
            <person name="Wang J."/>
            <person name="Shi W."/>
            <person name="Du L."/>
            <person name="Sun Y."/>
            <person name="Zhan W."/>
            <person name="Jiang J.F."/>
            <person name="Wang Q."/>
            <person name="Zhang B."/>
            <person name="Ji P."/>
            <person name="Bell-Sakyi L."/>
            <person name="Cui X.M."/>
            <person name="Yuan T.T."/>
            <person name="Jiang B.G."/>
            <person name="Yang W.F."/>
            <person name="Lam T.T."/>
            <person name="Chang Q.C."/>
            <person name="Ding S.J."/>
            <person name="Wang X.J."/>
            <person name="Zhu J.G."/>
            <person name="Ruan X.D."/>
            <person name="Zhao L."/>
            <person name="Wei J.T."/>
            <person name="Ye R.Z."/>
            <person name="Que T.C."/>
            <person name="Du C.H."/>
            <person name="Zhou Y.H."/>
            <person name="Cheng J.X."/>
            <person name="Dai P.F."/>
            <person name="Guo W.B."/>
            <person name="Han X.H."/>
            <person name="Huang E.J."/>
            <person name="Li L.F."/>
            <person name="Wei W."/>
            <person name="Gao Y.C."/>
            <person name="Liu J.Z."/>
            <person name="Shao H.Z."/>
            <person name="Wang X."/>
            <person name="Wang C.C."/>
            <person name="Yang T.C."/>
            <person name="Huo Q.B."/>
            <person name="Li W."/>
            <person name="Chen H.Y."/>
            <person name="Chen S.E."/>
            <person name="Zhou L.G."/>
            <person name="Ni X.B."/>
            <person name="Tian J.H."/>
            <person name="Sheng Y."/>
            <person name="Liu T."/>
            <person name="Pan Y.S."/>
            <person name="Xia L.Y."/>
            <person name="Li J."/>
            <person name="Zhao F."/>
            <person name="Cao W.C."/>
        </authorList>
    </citation>
    <scope>NUCLEOTIDE SEQUENCE [LARGE SCALE GENOMIC DNA]</scope>
    <source>
        <strain evidence="1">Iper-2018</strain>
    </source>
</reference>
<organism evidence="1 2">
    <name type="scientific">Ixodes persulcatus</name>
    <name type="common">Taiga tick</name>
    <dbReference type="NCBI Taxonomy" id="34615"/>
    <lineage>
        <taxon>Eukaryota</taxon>
        <taxon>Metazoa</taxon>
        <taxon>Ecdysozoa</taxon>
        <taxon>Arthropoda</taxon>
        <taxon>Chelicerata</taxon>
        <taxon>Arachnida</taxon>
        <taxon>Acari</taxon>
        <taxon>Parasitiformes</taxon>
        <taxon>Ixodida</taxon>
        <taxon>Ixodoidea</taxon>
        <taxon>Ixodidae</taxon>
        <taxon>Ixodinae</taxon>
        <taxon>Ixodes</taxon>
    </lineage>
</organism>
<keyword evidence="2" id="KW-1185">Reference proteome</keyword>
<dbReference type="Proteomes" id="UP000805193">
    <property type="component" value="Unassembled WGS sequence"/>
</dbReference>
<evidence type="ECO:0000313" key="1">
    <source>
        <dbReference type="EMBL" id="KAG0410491.1"/>
    </source>
</evidence>
<accession>A0AC60NTX6</accession>
<evidence type="ECO:0000313" key="2">
    <source>
        <dbReference type="Proteomes" id="UP000805193"/>
    </source>
</evidence>
<name>A0AC60NTX6_IXOPE</name>
<protein>
    <submittedName>
        <fullName evidence="1">Uncharacterized protein</fullName>
    </submittedName>
</protein>
<dbReference type="EMBL" id="JABSTQ010011517">
    <property type="protein sequence ID" value="KAG0410491.1"/>
    <property type="molecule type" value="Genomic_DNA"/>
</dbReference>
<comment type="caution">
    <text evidence="1">The sequence shown here is derived from an EMBL/GenBank/DDBJ whole genome shotgun (WGS) entry which is preliminary data.</text>
</comment>
<proteinExistence type="predicted"/>
<sequence>MQRTKVLQNTMLTTALLPVSSNGIKPQFNNKQITEHTDGWSYEFLPARRLGNINSAMILFAGPKVLSTVILELTEKRLLTKRRKSQSHNKKLRKKIEELNTKAEASAVTLTRQSWNLMWDCMQGRSGVSSTWKLLRALTDPEGTSTTARNRTCELRYRIGGPDEPIVKRLANKYLCLDPPDYATRWNE</sequence>